<evidence type="ECO:0000313" key="2">
    <source>
        <dbReference type="EMBL" id="PLR06929.1"/>
    </source>
</evidence>
<evidence type="ECO:0000313" key="1">
    <source>
        <dbReference type="EMBL" id="AYV48146.1"/>
    </source>
</evidence>
<evidence type="ECO:0008006" key="5">
    <source>
        <dbReference type="Google" id="ProtNLM"/>
    </source>
</evidence>
<accession>A0A2N5CLY7</accession>
<dbReference type="Proteomes" id="UP000281192">
    <property type="component" value="Chromosome"/>
</dbReference>
<proteinExistence type="predicted"/>
<dbReference type="OrthoDB" id="7226260at2"/>
<evidence type="ECO:0000313" key="3">
    <source>
        <dbReference type="Proteomes" id="UP000234483"/>
    </source>
</evidence>
<dbReference type="Proteomes" id="UP000234483">
    <property type="component" value="Unassembled WGS sequence"/>
</dbReference>
<evidence type="ECO:0000313" key="4">
    <source>
        <dbReference type="Proteomes" id="UP000281192"/>
    </source>
</evidence>
<organism evidence="2 3">
    <name type="scientific">Caulobacter flavus</name>
    <dbReference type="NCBI Taxonomy" id="1679497"/>
    <lineage>
        <taxon>Bacteria</taxon>
        <taxon>Pseudomonadati</taxon>
        <taxon>Pseudomonadota</taxon>
        <taxon>Alphaproteobacteria</taxon>
        <taxon>Caulobacterales</taxon>
        <taxon>Caulobacteraceae</taxon>
        <taxon>Caulobacter</taxon>
    </lineage>
</organism>
<protein>
    <recommendedName>
        <fullName evidence="5">General secretion pathway protein GspK</fullName>
    </recommendedName>
</protein>
<name>A0A2N5CLY7_9CAUL</name>
<dbReference type="SUPFAM" id="SSF158544">
    <property type="entry name" value="GspK insert domain-like"/>
    <property type="match status" value="1"/>
</dbReference>
<dbReference type="EMBL" id="PJRQ01000048">
    <property type="protein sequence ID" value="PLR06929.1"/>
    <property type="molecule type" value="Genomic_DNA"/>
</dbReference>
<dbReference type="KEGG" id="cfh:C1707_18800"/>
<dbReference type="AlphaFoldDB" id="A0A2N5CLY7"/>
<reference evidence="1 4" key="2">
    <citation type="submission" date="2018-01" db="EMBL/GenBank/DDBJ databases">
        <title>Complete genome sequence of Caulobacter flavus RHGG3.</title>
        <authorList>
            <person name="Yang E."/>
        </authorList>
    </citation>
    <scope>NUCLEOTIDE SEQUENCE [LARGE SCALE GENOMIC DNA]</scope>
    <source>
        <strain evidence="1 4">RHGG3</strain>
    </source>
</reference>
<reference evidence="2 3" key="1">
    <citation type="submission" date="2017-12" db="EMBL/GenBank/DDBJ databases">
        <title>The genome sequence of Caulobacter flavus CGMCC1 15093.</title>
        <authorList>
            <person name="Gao J."/>
            <person name="Mao X."/>
            <person name="Sun J."/>
        </authorList>
    </citation>
    <scope>NUCLEOTIDE SEQUENCE [LARGE SCALE GENOMIC DNA]</scope>
    <source>
        <strain evidence="2 3">CGMCC1 15093</strain>
    </source>
</reference>
<sequence>MKPARNDDGFALVAALGALMLFAYLSYTVLAADRAAIAGLDASLVRARLEAAADAGVATAVHGMGARDDDRRWPLNVAPRDLAVGDDMVTITLEDELAKAPLNALSEGSVRRMFAAAGAGGPELDRAVAGFVAWRGGVVRPEAPRPLDYAARGLRPIFGRFVAIDELALIPGVRQAWVERLRPAVTVYGNGRDFEARSASPLTLRIMRESGDLSPDAIKQGWAAAGQRPRTEIAPRQDYVGRPVMVRAMARNARGDRFERAVIVEFTGDERRPYWIRALGAP</sequence>
<gene>
    <name evidence="1" type="ORF">C1707_18800</name>
    <name evidence="2" type="ORF">CFHF_23750</name>
</gene>
<dbReference type="InterPro" id="IPR038072">
    <property type="entry name" value="GspK_central_sf"/>
</dbReference>
<dbReference type="RefSeq" id="WP_101715400.1">
    <property type="nucleotide sequence ID" value="NZ_CP026100.1"/>
</dbReference>
<keyword evidence="4" id="KW-1185">Reference proteome</keyword>
<dbReference type="EMBL" id="CP026100">
    <property type="protein sequence ID" value="AYV48146.1"/>
    <property type="molecule type" value="Genomic_DNA"/>
</dbReference>